<dbReference type="GO" id="GO:0003677">
    <property type="term" value="F:DNA binding"/>
    <property type="evidence" value="ECO:0007669"/>
    <property type="project" value="UniProtKB-KW"/>
</dbReference>
<dbReference type="InterPro" id="IPR058245">
    <property type="entry name" value="NreC/VraR/RcsB-like_REC"/>
</dbReference>
<dbReference type="SMART" id="SM00421">
    <property type="entry name" value="HTH_LUXR"/>
    <property type="match status" value="1"/>
</dbReference>
<dbReference type="PANTHER" id="PTHR43214:SF41">
    <property type="entry name" value="NITRATE_NITRITE RESPONSE REGULATOR PROTEIN NARP"/>
    <property type="match status" value="1"/>
</dbReference>
<dbReference type="Pfam" id="PF00072">
    <property type="entry name" value="Response_reg"/>
    <property type="match status" value="1"/>
</dbReference>
<accession>A0A2W5F611</accession>
<keyword evidence="3 8" id="KW-0238">DNA-binding</keyword>
<dbReference type="SUPFAM" id="SSF52172">
    <property type="entry name" value="CheY-like"/>
    <property type="match status" value="1"/>
</dbReference>
<comment type="caution">
    <text evidence="8">The sequence shown here is derived from an EMBL/GenBank/DDBJ whole genome shotgun (WGS) entry which is preliminary data.</text>
</comment>
<dbReference type="SUPFAM" id="SSF46894">
    <property type="entry name" value="C-terminal effector domain of the bipartite response regulators"/>
    <property type="match status" value="1"/>
</dbReference>
<protein>
    <submittedName>
        <fullName evidence="8">DNA-binding response regulator</fullName>
    </submittedName>
</protein>
<dbReference type="CDD" id="cd17535">
    <property type="entry name" value="REC_NarL-like"/>
    <property type="match status" value="1"/>
</dbReference>
<dbReference type="PANTHER" id="PTHR43214">
    <property type="entry name" value="TWO-COMPONENT RESPONSE REGULATOR"/>
    <property type="match status" value="1"/>
</dbReference>
<evidence type="ECO:0000313" key="9">
    <source>
        <dbReference type="Proteomes" id="UP000249645"/>
    </source>
</evidence>
<keyword evidence="4" id="KW-0804">Transcription</keyword>
<dbReference type="PROSITE" id="PS50110">
    <property type="entry name" value="RESPONSE_REGULATORY"/>
    <property type="match status" value="1"/>
</dbReference>
<dbReference type="InterPro" id="IPR011006">
    <property type="entry name" value="CheY-like_superfamily"/>
</dbReference>
<dbReference type="InterPro" id="IPR016032">
    <property type="entry name" value="Sig_transdc_resp-reg_C-effctor"/>
</dbReference>
<sequence length="213" mass="24586">MTETVHIGIVDDHQLFLKSLGLMLLTFENYKVVLEASNGKDLQNKINCSKTIPDIILLDVNMPVMDGIETAKWLSENHPTIKTVALSMNDDDHTIIDMIKAGSCAYLMKDTHPNELEKALNEIYLKGYYNGDASNINYRRLLKIERDNIVLTEKEKTFVQFVCSELTYKEIAYKMNLSERTIDGYRENMFQKFNVQSRVGLCLELLRRKIINL</sequence>
<evidence type="ECO:0000256" key="4">
    <source>
        <dbReference type="ARBA" id="ARBA00023163"/>
    </source>
</evidence>
<organism evidence="8 9">
    <name type="scientific">Pseudopedobacter saltans</name>
    <dbReference type="NCBI Taxonomy" id="151895"/>
    <lineage>
        <taxon>Bacteria</taxon>
        <taxon>Pseudomonadati</taxon>
        <taxon>Bacteroidota</taxon>
        <taxon>Sphingobacteriia</taxon>
        <taxon>Sphingobacteriales</taxon>
        <taxon>Sphingobacteriaceae</taxon>
        <taxon>Pseudopedobacter</taxon>
    </lineage>
</organism>
<feature type="modified residue" description="4-aspartylphosphate" evidence="5">
    <location>
        <position position="59"/>
    </location>
</feature>
<evidence type="ECO:0000256" key="3">
    <source>
        <dbReference type="ARBA" id="ARBA00023125"/>
    </source>
</evidence>
<name>A0A2W5F611_9SPHI</name>
<evidence type="ECO:0000313" key="8">
    <source>
        <dbReference type="EMBL" id="PZP51465.1"/>
    </source>
</evidence>
<keyword evidence="1 5" id="KW-0597">Phosphoprotein</keyword>
<dbReference type="CDD" id="cd06170">
    <property type="entry name" value="LuxR_C_like"/>
    <property type="match status" value="1"/>
</dbReference>
<dbReference type="Gene3D" id="3.40.50.2300">
    <property type="match status" value="1"/>
</dbReference>
<feature type="domain" description="HTH luxR-type" evidence="6">
    <location>
        <begin position="144"/>
        <end position="209"/>
    </location>
</feature>
<dbReference type="PROSITE" id="PS50043">
    <property type="entry name" value="HTH_LUXR_2"/>
    <property type="match status" value="1"/>
</dbReference>
<evidence type="ECO:0000259" key="7">
    <source>
        <dbReference type="PROSITE" id="PS50110"/>
    </source>
</evidence>
<gene>
    <name evidence="8" type="ORF">DI598_03180</name>
</gene>
<dbReference type="Proteomes" id="UP000249645">
    <property type="component" value="Unassembled WGS sequence"/>
</dbReference>
<keyword evidence="2" id="KW-0805">Transcription regulation</keyword>
<dbReference type="InterPro" id="IPR000792">
    <property type="entry name" value="Tscrpt_reg_LuxR_C"/>
</dbReference>
<dbReference type="EMBL" id="QFOI01000030">
    <property type="protein sequence ID" value="PZP51465.1"/>
    <property type="molecule type" value="Genomic_DNA"/>
</dbReference>
<dbReference type="SMART" id="SM00448">
    <property type="entry name" value="REC"/>
    <property type="match status" value="1"/>
</dbReference>
<dbReference type="GO" id="GO:0000160">
    <property type="term" value="P:phosphorelay signal transduction system"/>
    <property type="evidence" value="ECO:0007669"/>
    <property type="project" value="InterPro"/>
</dbReference>
<dbReference type="Pfam" id="PF00196">
    <property type="entry name" value="GerE"/>
    <property type="match status" value="1"/>
</dbReference>
<dbReference type="GO" id="GO:0006355">
    <property type="term" value="P:regulation of DNA-templated transcription"/>
    <property type="evidence" value="ECO:0007669"/>
    <property type="project" value="InterPro"/>
</dbReference>
<dbReference type="InterPro" id="IPR001789">
    <property type="entry name" value="Sig_transdc_resp-reg_receiver"/>
</dbReference>
<evidence type="ECO:0000256" key="5">
    <source>
        <dbReference type="PROSITE-ProRule" id="PRU00169"/>
    </source>
</evidence>
<dbReference type="AlphaFoldDB" id="A0A2W5F611"/>
<evidence type="ECO:0000256" key="1">
    <source>
        <dbReference type="ARBA" id="ARBA00022553"/>
    </source>
</evidence>
<evidence type="ECO:0000259" key="6">
    <source>
        <dbReference type="PROSITE" id="PS50043"/>
    </source>
</evidence>
<feature type="domain" description="Response regulatory" evidence="7">
    <location>
        <begin position="6"/>
        <end position="124"/>
    </location>
</feature>
<proteinExistence type="predicted"/>
<reference evidence="8 9" key="1">
    <citation type="submission" date="2017-11" db="EMBL/GenBank/DDBJ databases">
        <title>Infants hospitalized years apart are colonized by the same room-sourced microbial strains.</title>
        <authorList>
            <person name="Brooks B."/>
            <person name="Olm M.R."/>
            <person name="Firek B.A."/>
            <person name="Baker R."/>
            <person name="Thomas B.C."/>
            <person name="Morowitz M.J."/>
            <person name="Banfield J.F."/>
        </authorList>
    </citation>
    <scope>NUCLEOTIDE SEQUENCE [LARGE SCALE GENOMIC DNA]</scope>
    <source>
        <strain evidence="8">S2_009_000_R2_76</strain>
    </source>
</reference>
<dbReference type="InterPro" id="IPR039420">
    <property type="entry name" value="WalR-like"/>
</dbReference>
<evidence type="ECO:0000256" key="2">
    <source>
        <dbReference type="ARBA" id="ARBA00023015"/>
    </source>
</evidence>